<dbReference type="RefSeq" id="WP_189871955.1">
    <property type="nucleotide sequence ID" value="NZ_BMWA01000009.1"/>
</dbReference>
<dbReference type="Gene3D" id="2.40.128.110">
    <property type="entry name" value="Lipid/polyisoprenoid-binding, YceI-like"/>
    <property type="match status" value="1"/>
</dbReference>
<keyword evidence="4" id="KW-1185">Reference proteome</keyword>
<dbReference type="PANTHER" id="PTHR34406">
    <property type="entry name" value="PROTEIN YCEI"/>
    <property type="match status" value="1"/>
</dbReference>
<protein>
    <submittedName>
        <fullName evidence="3">YceI family protein</fullName>
    </submittedName>
</protein>
<evidence type="ECO:0000259" key="2">
    <source>
        <dbReference type="SMART" id="SM00867"/>
    </source>
</evidence>
<feature type="domain" description="Lipid/polyisoprenoid-binding YceI-like" evidence="2">
    <location>
        <begin position="13"/>
        <end position="178"/>
    </location>
</feature>
<dbReference type="Pfam" id="PF04264">
    <property type="entry name" value="YceI"/>
    <property type="match status" value="1"/>
</dbReference>
<dbReference type="SUPFAM" id="SSF101874">
    <property type="entry name" value="YceI-like"/>
    <property type="match status" value="1"/>
</dbReference>
<comment type="caution">
    <text evidence="3">The sequence shown here is derived from an EMBL/GenBank/DDBJ whole genome shotgun (WGS) entry which is preliminary data.</text>
</comment>
<dbReference type="InterPro" id="IPR036761">
    <property type="entry name" value="TTHA0802/YceI-like_sf"/>
</dbReference>
<dbReference type="PANTHER" id="PTHR34406:SF1">
    <property type="entry name" value="PROTEIN YCEI"/>
    <property type="match status" value="1"/>
</dbReference>
<dbReference type="SMART" id="SM00867">
    <property type="entry name" value="YceI"/>
    <property type="match status" value="1"/>
</dbReference>
<gene>
    <name evidence="3" type="ORF">ACFQMH_28925</name>
</gene>
<accession>A0ABW2E697</accession>
<dbReference type="Proteomes" id="UP001596409">
    <property type="component" value="Unassembled WGS sequence"/>
</dbReference>
<evidence type="ECO:0000256" key="1">
    <source>
        <dbReference type="ARBA" id="ARBA00008812"/>
    </source>
</evidence>
<reference evidence="4" key="1">
    <citation type="journal article" date="2019" name="Int. J. Syst. Evol. Microbiol.">
        <title>The Global Catalogue of Microorganisms (GCM) 10K type strain sequencing project: providing services to taxonomists for standard genome sequencing and annotation.</title>
        <authorList>
            <consortium name="The Broad Institute Genomics Platform"/>
            <consortium name="The Broad Institute Genome Sequencing Center for Infectious Disease"/>
            <person name="Wu L."/>
            <person name="Ma J."/>
        </authorList>
    </citation>
    <scope>NUCLEOTIDE SEQUENCE [LARGE SCALE GENOMIC DNA]</scope>
    <source>
        <strain evidence="4">JCM 4855</strain>
    </source>
</reference>
<name>A0ABW2E697_9ACTN</name>
<proteinExistence type="inferred from homology"/>
<comment type="similarity">
    <text evidence="1">Belongs to the UPF0312 family.</text>
</comment>
<dbReference type="InterPro" id="IPR007372">
    <property type="entry name" value="Lipid/polyisoprenoid-bd_YceI"/>
</dbReference>
<sequence>MSTTTGLGDLTGDYVLDTSRTRIGFVARHTMGTKVRGRFDEFEGGAYLDGDHPSASSARIVIQGSSIRTRNGQRDDLLRGRFLDLDNHPVITFTSAGVKQTDETNYQVTGDLSVRGVTRPVTLDVELTGGGSDAQGDFRVGFKGSVTIDRNDWGVNWNAATAVLVSPQVVLEFDVIAIRREP</sequence>
<organism evidence="3 4">
    <name type="scientific">Streptomyces viridiviolaceus</name>
    <dbReference type="NCBI Taxonomy" id="68282"/>
    <lineage>
        <taxon>Bacteria</taxon>
        <taxon>Bacillati</taxon>
        <taxon>Actinomycetota</taxon>
        <taxon>Actinomycetes</taxon>
        <taxon>Kitasatosporales</taxon>
        <taxon>Streptomycetaceae</taxon>
        <taxon>Streptomyces</taxon>
    </lineage>
</organism>
<evidence type="ECO:0000313" key="3">
    <source>
        <dbReference type="EMBL" id="MFC7015656.1"/>
    </source>
</evidence>
<dbReference type="EMBL" id="JBHSYM010000066">
    <property type="protein sequence ID" value="MFC7015656.1"/>
    <property type="molecule type" value="Genomic_DNA"/>
</dbReference>
<evidence type="ECO:0000313" key="4">
    <source>
        <dbReference type="Proteomes" id="UP001596409"/>
    </source>
</evidence>